<dbReference type="AlphaFoldDB" id="A0A932HYJ9"/>
<dbReference type="Proteomes" id="UP000782312">
    <property type="component" value="Unassembled WGS sequence"/>
</dbReference>
<dbReference type="GO" id="GO:0008453">
    <property type="term" value="F:alanine-glyoxylate transaminase activity"/>
    <property type="evidence" value="ECO:0007669"/>
    <property type="project" value="TreeGrafter"/>
</dbReference>
<comment type="cofactor">
    <cofactor evidence="1 5">
        <name>pyridoxal 5'-phosphate</name>
        <dbReference type="ChEBI" id="CHEBI:597326"/>
    </cofactor>
</comment>
<dbReference type="Gene3D" id="3.40.640.10">
    <property type="entry name" value="Type I PLP-dependent aspartate aminotransferase-like (Major domain)"/>
    <property type="match status" value="1"/>
</dbReference>
<evidence type="ECO:0000313" key="7">
    <source>
        <dbReference type="EMBL" id="MBI3126680.1"/>
    </source>
</evidence>
<keyword evidence="7" id="KW-0808">Transferase</keyword>
<evidence type="ECO:0000256" key="1">
    <source>
        <dbReference type="ARBA" id="ARBA00001933"/>
    </source>
</evidence>
<name>A0A932HYJ9_UNCTE</name>
<evidence type="ECO:0000259" key="6">
    <source>
        <dbReference type="Pfam" id="PF00266"/>
    </source>
</evidence>
<dbReference type="InterPro" id="IPR015421">
    <property type="entry name" value="PyrdxlP-dep_Trfase_major"/>
</dbReference>
<feature type="non-terminal residue" evidence="7">
    <location>
        <position position="1"/>
    </location>
</feature>
<feature type="domain" description="Aminotransferase class V" evidence="6">
    <location>
        <begin position="2"/>
        <end position="185"/>
    </location>
</feature>
<comment type="similarity">
    <text evidence="2 4">Belongs to the class-V pyridoxal-phosphate-dependent aminotransferase family.</text>
</comment>
<organism evidence="7 8">
    <name type="scientific">Tectimicrobiota bacterium</name>
    <dbReference type="NCBI Taxonomy" id="2528274"/>
    <lineage>
        <taxon>Bacteria</taxon>
        <taxon>Pseudomonadati</taxon>
        <taxon>Nitrospinota/Tectimicrobiota group</taxon>
        <taxon>Candidatus Tectimicrobiota</taxon>
    </lineage>
</organism>
<dbReference type="EMBL" id="JACPUR010000007">
    <property type="protein sequence ID" value="MBI3126680.1"/>
    <property type="molecule type" value="Genomic_DNA"/>
</dbReference>
<dbReference type="PANTHER" id="PTHR21152:SF40">
    <property type="entry name" value="ALANINE--GLYOXYLATE AMINOTRANSFERASE"/>
    <property type="match status" value="1"/>
</dbReference>
<accession>A0A932HYJ9</accession>
<dbReference type="PANTHER" id="PTHR21152">
    <property type="entry name" value="AMINOTRANSFERASE CLASS V"/>
    <property type="match status" value="1"/>
</dbReference>
<evidence type="ECO:0000313" key="8">
    <source>
        <dbReference type="Proteomes" id="UP000782312"/>
    </source>
</evidence>
<proteinExistence type="inferred from homology"/>
<dbReference type="GO" id="GO:0019265">
    <property type="term" value="P:glycine biosynthetic process, by transamination of glyoxylate"/>
    <property type="evidence" value="ECO:0007669"/>
    <property type="project" value="TreeGrafter"/>
</dbReference>
<gene>
    <name evidence="7" type="ORF">HYZ11_03645</name>
</gene>
<keyword evidence="3" id="KW-0663">Pyridoxal phosphate</keyword>
<reference evidence="7" key="1">
    <citation type="submission" date="2020-07" db="EMBL/GenBank/DDBJ databases">
        <title>Huge and variable diversity of episymbiotic CPR bacteria and DPANN archaea in groundwater ecosystems.</title>
        <authorList>
            <person name="He C.Y."/>
            <person name="Keren R."/>
            <person name="Whittaker M."/>
            <person name="Farag I.F."/>
            <person name="Doudna J."/>
            <person name="Cate J.H.D."/>
            <person name="Banfield J.F."/>
        </authorList>
    </citation>
    <scope>NUCLEOTIDE SEQUENCE</scope>
    <source>
        <strain evidence="7">NC_groundwater_763_Ag_S-0.2um_68_21</strain>
    </source>
</reference>
<dbReference type="InterPro" id="IPR015424">
    <property type="entry name" value="PyrdxlP-dep_Trfase"/>
</dbReference>
<sequence>STGAKHDVQALGALLRKKAPDTLLAVDAITALGVYDLRPAEWGIDVLVSGSQKAMMLPPGLATLWLSERGWAAAAKSRSPRYYFDLRIERKVQAKNTTAWTPAISLIVGLKVALEMMRAEGLPDIFKRHSRLAAGARAAAEALGLEIFPKDLRSESVTAIKVPEGVNGKAIPGRMQDVYGVTIAGGQGELAGKIFRIGHLGYVDESDMLTAVGALESVLADLGRRVEPGAGVAAAQKAFQS</sequence>
<dbReference type="InterPro" id="IPR000192">
    <property type="entry name" value="Aminotrans_V_dom"/>
</dbReference>
<dbReference type="InterPro" id="IPR020578">
    <property type="entry name" value="Aminotrans_V_PyrdxlP_BS"/>
</dbReference>
<dbReference type="GO" id="GO:0004760">
    <property type="term" value="F:L-serine-pyruvate transaminase activity"/>
    <property type="evidence" value="ECO:0007669"/>
    <property type="project" value="TreeGrafter"/>
</dbReference>
<dbReference type="Gene3D" id="3.90.1150.10">
    <property type="entry name" value="Aspartate Aminotransferase, domain 1"/>
    <property type="match status" value="1"/>
</dbReference>
<protein>
    <submittedName>
        <fullName evidence="7">Alanine--glyoxylate aminotransferase family protein</fullName>
    </submittedName>
</protein>
<comment type="caution">
    <text evidence="7">The sequence shown here is derived from an EMBL/GenBank/DDBJ whole genome shotgun (WGS) entry which is preliminary data.</text>
</comment>
<evidence type="ECO:0000256" key="2">
    <source>
        <dbReference type="ARBA" id="ARBA00009236"/>
    </source>
</evidence>
<evidence type="ECO:0000256" key="4">
    <source>
        <dbReference type="RuleBase" id="RU004075"/>
    </source>
</evidence>
<evidence type="ECO:0000256" key="5">
    <source>
        <dbReference type="RuleBase" id="RU004504"/>
    </source>
</evidence>
<dbReference type="Pfam" id="PF00266">
    <property type="entry name" value="Aminotran_5"/>
    <property type="match status" value="1"/>
</dbReference>
<evidence type="ECO:0000256" key="3">
    <source>
        <dbReference type="ARBA" id="ARBA00022898"/>
    </source>
</evidence>
<dbReference type="FunFam" id="3.90.1150.10:FF:000031">
    <property type="entry name" value="Serine--glyoxylate aminotransferase"/>
    <property type="match status" value="1"/>
</dbReference>
<keyword evidence="7" id="KW-0032">Aminotransferase</keyword>
<dbReference type="InterPro" id="IPR015422">
    <property type="entry name" value="PyrdxlP-dep_Trfase_small"/>
</dbReference>
<dbReference type="SUPFAM" id="SSF53383">
    <property type="entry name" value="PLP-dependent transferases"/>
    <property type="match status" value="1"/>
</dbReference>
<dbReference type="PROSITE" id="PS00595">
    <property type="entry name" value="AA_TRANSFER_CLASS_5"/>
    <property type="match status" value="1"/>
</dbReference>